<dbReference type="RefSeq" id="WP_013860401.1">
    <property type="nucleotide sequence ID" value="NZ_CP017888.1"/>
</dbReference>
<accession>A0A133L3G6</accession>
<dbReference type="GO" id="GO:0016788">
    <property type="term" value="F:hydrolase activity, acting on ester bonds"/>
    <property type="evidence" value="ECO:0007669"/>
    <property type="project" value="InterPro"/>
</dbReference>
<keyword evidence="1" id="KW-0051">Antiviral defense</keyword>
<evidence type="ECO:0000256" key="1">
    <source>
        <dbReference type="ARBA" id="ARBA00023118"/>
    </source>
</evidence>
<comment type="caution">
    <text evidence="2">The sequence shown here is derived from an EMBL/GenBank/DDBJ whole genome shotgun (WGS) entry which is preliminary data.</text>
</comment>
<organism evidence="2 3">
    <name type="scientific">Heyndrickxia coagulans</name>
    <name type="common">Weizmannia coagulans</name>
    <dbReference type="NCBI Taxonomy" id="1398"/>
    <lineage>
        <taxon>Bacteria</taxon>
        <taxon>Bacillati</taxon>
        <taxon>Bacillota</taxon>
        <taxon>Bacilli</taxon>
        <taxon>Bacillales</taxon>
        <taxon>Bacillaceae</taxon>
        <taxon>Heyndrickxia</taxon>
    </lineage>
</organism>
<dbReference type="Gene3D" id="3.30.70.1900">
    <property type="match status" value="1"/>
</dbReference>
<dbReference type="Proteomes" id="UP000070376">
    <property type="component" value="Unassembled WGS sequence"/>
</dbReference>
<gene>
    <name evidence="2" type="ORF">HMPREF3213_00113</name>
</gene>
<dbReference type="PANTHER" id="PTHR36984:SF1">
    <property type="entry name" value="CRISPR-ASSOCIATED ENDORIBONUCLEASE CAS6 1"/>
    <property type="match status" value="1"/>
</dbReference>
<reference evidence="3" key="1">
    <citation type="submission" date="2016-01" db="EMBL/GenBank/DDBJ databases">
        <authorList>
            <person name="Mitreva M."/>
            <person name="Pepin K.H."/>
            <person name="Mihindukulasuriya K.A."/>
            <person name="Fulton R."/>
            <person name="Fronick C."/>
            <person name="O'Laughlin M."/>
            <person name="Miner T."/>
            <person name="Herter B."/>
            <person name="Rosa B.A."/>
            <person name="Cordes M."/>
            <person name="Tomlinson C."/>
            <person name="Wollam A."/>
            <person name="Palsikar V.B."/>
            <person name="Mardis E.R."/>
            <person name="Wilson R.K."/>
        </authorList>
    </citation>
    <scope>NUCLEOTIDE SEQUENCE [LARGE SCALE GENOMIC DNA]</scope>
    <source>
        <strain evidence="3">GED7749B</strain>
    </source>
</reference>
<evidence type="ECO:0000313" key="2">
    <source>
        <dbReference type="EMBL" id="KWZ86202.1"/>
    </source>
</evidence>
<dbReference type="GO" id="GO:0051607">
    <property type="term" value="P:defense response to virus"/>
    <property type="evidence" value="ECO:0007669"/>
    <property type="project" value="UniProtKB-KW"/>
</dbReference>
<dbReference type="PATRIC" id="fig|1398.22.peg.118"/>
<sequence>MNYTEYIITTLLKRNIRAVELQETLGKFINQSMLLEEGLKKFHEERRPKLYVFSGLYPVETQSKLYKAGKVYVFRIRSLDEKMITSLISCMKEVSSETFQVLATEKKRVAYKPITELVTITPFIATIDNKPWMPNQHSIGLLMERMHMNAEKKYKTFYKEELNCSQFVQRVEITNRKPIAMTYKNIRLLGHKARIFVNSDEASQKLAFTVLGAGLLEKGSSLGTSFCFANFLKLN</sequence>
<dbReference type="InterPro" id="IPR010156">
    <property type="entry name" value="CRISPR-assoc_prot_Cas6"/>
</dbReference>
<protein>
    <submittedName>
        <fullName evidence="2">Putative CRISPR-associated endoribonuclease Cas6</fullName>
    </submittedName>
</protein>
<dbReference type="PANTHER" id="PTHR36984">
    <property type="entry name" value="CRISPR-ASSOCIATED ENDORIBONUCLEASE CAS6 1"/>
    <property type="match status" value="1"/>
</dbReference>
<evidence type="ECO:0000313" key="3">
    <source>
        <dbReference type="Proteomes" id="UP000070376"/>
    </source>
</evidence>
<name>A0A133L3G6_HEYCO</name>
<proteinExistence type="predicted"/>
<dbReference type="EMBL" id="LRPN01000005">
    <property type="protein sequence ID" value="KWZ86202.1"/>
    <property type="molecule type" value="Genomic_DNA"/>
</dbReference>
<dbReference type="AlphaFoldDB" id="A0A133L3G6"/>